<dbReference type="InterPro" id="IPR004145">
    <property type="entry name" value="DUF243"/>
</dbReference>
<keyword evidence="2" id="KW-0732">Signal</keyword>
<dbReference type="Proteomes" id="UP000708208">
    <property type="component" value="Unassembled WGS sequence"/>
</dbReference>
<feature type="signal peptide" evidence="2">
    <location>
        <begin position="1"/>
        <end position="16"/>
    </location>
</feature>
<dbReference type="PANTHER" id="PTHR31927">
    <property type="entry name" value="FI07246P-RELATED-RELATED"/>
    <property type="match status" value="1"/>
</dbReference>
<proteinExistence type="predicted"/>
<gene>
    <name evidence="4" type="ORF">AFUS01_LOCUS23412</name>
</gene>
<dbReference type="GO" id="GO:0008010">
    <property type="term" value="F:structural constituent of chitin-based larval cuticle"/>
    <property type="evidence" value="ECO:0007669"/>
    <property type="project" value="TreeGrafter"/>
</dbReference>
<feature type="region of interest" description="Disordered" evidence="1">
    <location>
        <begin position="236"/>
        <end position="288"/>
    </location>
</feature>
<evidence type="ECO:0000256" key="1">
    <source>
        <dbReference type="SAM" id="MobiDB-lite"/>
    </source>
</evidence>
<comment type="caution">
    <text evidence="4">The sequence shown here is derived from an EMBL/GenBank/DDBJ whole genome shotgun (WGS) entry which is preliminary data.</text>
</comment>
<feature type="region of interest" description="Disordered" evidence="1">
    <location>
        <begin position="95"/>
        <end position="124"/>
    </location>
</feature>
<reference evidence="4" key="1">
    <citation type="submission" date="2021-06" db="EMBL/GenBank/DDBJ databases">
        <authorList>
            <person name="Hodson N. C."/>
            <person name="Mongue J. A."/>
            <person name="Jaron S. K."/>
        </authorList>
    </citation>
    <scope>NUCLEOTIDE SEQUENCE</scope>
</reference>
<dbReference type="AlphaFoldDB" id="A0A8J2KZ69"/>
<dbReference type="EMBL" id="CAJVCH010281885">
    <property type="protein sequence ID" value="CAG7784743.1"/>
    <property type="molecule type" value="Genomic_DNA"/>
</dbReference>
<protein>
    <recommendedName>
        <fullName evidence="3">DUF243 domain-containing protein</fullName>
    </recommendedName>
</protein>
<dbReference type="OrthoDB" id="6376010at2759"/>
<name>A0A8J2KZ69_9HEXA</name>
<feature type="compositionally biased region" description="Low complexity" evidence="1">
    <location>
        <begin position="249"/>
        <end position="270"/>
    </location>
</feature>
<accession>A0A8J2KZ69</accession>
<dbReference type="Pfam" id="PF03103">
    <property type="entry name" value="DUF243"/>
    <property type="match status" value="1"/>
</dbReference>
<dbReference type="GO" id="GO:0040003">
    <property type="term" value="P:chitin-based cuticle development"/>
    <property type="evidence" value="ECO:0007669"/>
    <property type="project" value="TreeGrafter"/>
</dbReference>
<feature type="compositionally biased region" description="Low complexity" evidence="1">
    <location>
        <begin position="108"/>
        <end position="124"/>
    </location>
</feature>
<dbReference type="SMART" id="SM00690">
    <property type="entry name" value="DM5"/>
    <property type="match status" value="1"/>
</dbReference>
<feature type="chain" id="PRO_5035194065" description="DUF243 domain-containing protein" evidence="2">
    <location>
        <begin position="17"/>
        <end position="288"/>
    </location>
</feature>
<feature type="domain" description="DUF243" evidence="3">
    <location>
        <begin position="159"/>
        <end position="237"/>
    </location>
</feature>
<organism evidence="4 5">
    <name type="scientific">Allacma fusca</name>
    <dbReference type="NCBI Taxonomy" id="39272"/>
    <lineage>
        <taxon>Eukaryota</taxon>
        <taxon>Metazoa</taxon>
        <taxon>Ecdysozoa</taxon>
        <taxon>Arthropoda</taxon>
        <taxon>Hexapoda</taxon>
        <taxon>Collembola</taxon>
        <taxon>Symphypleona</taxon>
        <taxon>Sminthuridae</taxon>
        <taxon>Allacma</taxon>
    </lineage>
</organism>
<evidence type="ECO:0000313" key="4">
    <source>
        <dbReference type="EMBL" id="CAG7784743.1"/>
    </source>
</evidence>
<evidence type="ECO:0000256" key="2">
    <source>
        <dbReference type="SAM" id="SignalP"/>
    </source>
</evidence>
<sequence>MKIFLVIACTILVASGAPHNQSPLGQSSLGSSFTSVQAVTTQLSSSTPSSQPLRASASIQQPLYSVPASLLAQNSPPQQEYNSVVPDTSYSHSHINPVLQAYGPPQPQQQHQSSGHQQQLSSQQPLSYNQYQTLLENGNPQLHSTPFHVSNDYSESTVPENTGNGDQKQTVVIHKHIHMHYFVRGAELPDLPPVPEEKTFVYVLLKKPDGPPSIVFPTQVPTKPTKPEVYFIQYKDPKNKSVENKQAVQQSGPISSSSQSNNNDSSSNISPPVPSSQYGARIAKSAPS</sequence>
<keyword evidence="5" id="KW-1185">Reference proteome</keyword>
<evidence type="ECO:0000259" key="3">
    <source>
        <dbReference type="SMART" id="SM00690"/>
    </source>
</evidence>
<evidence type="ECO:0000313" key="5">
    <source>
        <dbReference type="Proteomes" id="UP000708208"/>
    </source>
</evidence>
<dbReference type="GO" id="GO:0062129">
    <property type="term" value="C:chitin-based extracellular matrix"/>
    <property type="evidence" value="ECO:0007669"/>
    <property type="project" value="TreeGrafter"/>
</dbReference>